<dbReference type="EMBL" id="ABDF02000092">
    <property type="protein sequence ID" value="EHK15355.1"/>
    <property type="molecule type" value="Genomic_DNA"/>
</dbReference>
<proteinExistence type="predicted"/>
<dbReference type="RefSeq" id="XP_013949557.1">
    <property type="nucleotide sequence ID" value="XM_014094082.1"/>
</dbReference>
<reference evidence="2 3" key="1">
    <citation type="journal article" date="2011" name="Genome Biol.">
        <title>Comparative genome sequence analysis underscores mycoparasitism as the ancestral life style of Trichoderma.</title>
        <authorList>
            <person name="Kubicek C.P."/>
            <person name="Herrera-Estrella A."/>
            <person name="Seidl-Seiboth V."/>
            <person name="Martinez D.A."/>
            <person name="Druzhinina I.S."/>
            <person name="Thon M."/>
            <person name="Zeilinger S."/>
            <person name="Casas-Flores S."/>
            <person name="Horwitz B.A."/>
            <person name="Mukherjee P.K."/>
            <person name="Mukherjee M."/>
            <person name="Kredics L."/>
            <person name="Alcaraz L.D."/>
            <person name="Aerts A."/>
            <person name="Antal Z."/>
            <person name="Atanasova L."/>
            <person name="Cervantes-Badillo M.G."/>
            <person name="Challacombe J."/>
            <person name="Chertkov O."/>
            <person name="McCluskey K."/>
            <person name="Coulpier F."/>
            <person name="Deshpande N."/>
            <person name="von Doehren H."/>
            <person name="Ebbole D.J."/>
            <person name="Esquivel-Naranjo E.U."/>
            <person name="Fekete E."/>
            <person name="Flipphi M."/>
            <person name="Glaser F."/>
            <person name="Gomez-Rodriguez E.Y."/>
            <person name="Gruber S."/>
            <person name="Han C."/>
            <person name="Henrissat B."/>
            <person name="Hermosa R."/>
            <person name="Hernandez-Onate M."/>
            <person name="Karaffa L."/>
            <person name="Kosti I."/>
            <person name="Le Crom S."/>
            <person name="Lindquist E."/>
            <person name="Lucas S."/>
            <person name="Luebeck M."/>
            <person name="Luebeck P.S."/>
            <person name="Margeot A."/>
            <person name="Metz B."/>
            <person name="Misra M."/>
            <person name="Nevalainen H."/>
            <person name="Omann M."/>
            <person name="Packer N."/>
            <person name="Perrone G."/>
            <person name="Uresti-Rivera E.E."/>
            <person name="Salamov A."/>
            <person name="Schmoll M."/>
            <person name="Seiboth B."/>
            <person name="Shapiro H."/>
            <person name="Sukno S."/>
            <person name="Tamayo-Ramos J.A."/>
            <person name="Tisch D."/>
            <person name="Wiest A."/>
            <person name="Wilkinson H.H."/>
            <person name="Zhang M."/>
            <person name="Coutinho P.M."/>
            <person name="Kenerley C.M."/>
            <person name="Monte E."/>
            <person name="Baker S.E."/>
            <person name="Grigoriev I.V."/>
        </authorList>
    </citation>
    <scope>NUCLEOTIDE SEQUENCE [LARGE SCALE GENOMIC DNA]</scope>
    <source>
        <strain evidence="3">Gv29-8 / FGSC 10586</strain>
    </source>
</reference>
<evidence type="ECO:0000313" key="2">
    <source>
        <dbReference type="EMBL" id="EHK15355.1"/>
    </source>
</evidence>
<evidence type="ECO:0000313" key="3">
    <source>
        <dbReference type="Proteomes" id="UP000007115"/>
    </source>
</evidence>
<dbReference type="GeneID" id="25790407"/>
<organism evidence="2 3">
    <name type="scientific">Hypocrea virens (strain Gv29-8 / FGSC 10586)</name>
    <name type="common">Gliocladium virens</name>
    <name type="synonym">Trichoderma virens</name>
    <dbReference type="NCBI Taxonomy" id="413071"/>
    <lineage>
        <taxon>Eukaryota</taxon>
        <taxon>Fungi</taxon>
        <taxon>Dikarya</taxon>
        <taxon>Ascomycota</taxon>
        <taxon>Pezizomycotina</taxon>
        <taxon>Sordariomycetes</taxon>
        <taxon>Hypocreomycetidae</taxon>
        <taxon>Hypocreales</taxon>
        <taxon>Hypocreaceae</taxon>
        <taxon>Trichoderma</taxon>
    </lineage>
</organism>
<dbReference type="InParanoid" id="G9NCD1"/>
<evidence type="ECO:0000256" key="1">
    <source>
        <dbReference type="SAM" id="MobiDB-lite"/>
    </source>
</evidence>
<dbReference type="AlphaFoldDB" id="G9NCD1"/>
<feature type="compositionally biased region" description="Polar residues" evidence="1">
    <location>
        <begin position="26"/>
        <end position="38"/>
    </location>
</feature>
<accession>G9NCD1</accession>
<protein>
    <submittedName>
        <fullName evidence="2">Uncharacterized protein</fullName>
    </submittedName>
</protein>
<name>G9NCD1_HYPVG</name>
<feature type="region of interest" description="Disordered" evidence="1">
    <location>
        <begin position="184"/>
        <end position="207"/>
    </location>
</feature>
<sequence length="207" mass="22184">MVLLVCKTRPHITSNKPSAEVRAPAQATQRSSSDSMGYTSSRSSAALAAVGLVGGSRGLSGACDAIVAAAGGNLGTRGRGVVLRGSDGEIYRARAGCFQYGSKSLNFLQALATSVATPWLMSGTWTAQRQKASKQRLEQEKNWDFLMVFHCWGHGAFMTKRILRHLPPSSAIHRHPSTIHHWPPTIGLSGRGGNGHSQRPQRVGRCP</sequence>
<feature type="region of interest" description="Disordered" evidence="1">
    <location>
        <begin position="15"/>
        <end position="38"/>
    </location>
</feature>
<dbReference type="Proteomes" id="UP000007115">
    <property type="component" value="Unassembled WGS sequence"/>
</dbReference>
<comment type="caution">
    <text evidence="2">The sequence shown here is derived from an EMBL/GenBank/DDBJ whole genome shotgun (WGS) entry which is preliminary data.</text>
</comment>
<dbReference type="VEuPathDB" id="FungiDB:TRIVIDRAFT_207100"/>
<gene>
    <name evidence="2" type="ORF">TRIVIDRAFT_207100</name>
</gene>
<keyword evidence="3" id="KW-1185">Reference proteome</keyword>
<dbReference type="HOGENOM" id="CLU_1326538_0_0_1"/>